<evidence type="ECO:0000256" key="5">
    <source>
        <dbReference type="PROSITE-ProRule" id="PRU00042"/>
    </source>
</evidence>
<dbReference type="InterPro" id="IPR013087">
    <property type="entry name" value="Znf_C2H2_type"/>
</dbReference>
<evidence type="ECO:0000256" key="1">
    <source>
        <dbReference type="ARBA" id="ARBA00022723"/>
    </source>
</evidence>
<proteinExistence type="predicted"/>
<dbReference type="AlphaFoldDB" id="A0A9P0FBM5"/>
<dbReference type="SUPFAM" id="SSF57667">
    <property type="entry name" value="beta-beta-alpha zinc fingers"/>
    <property type="match status" value="2"/>
</dbReference>
<evidence type="ECO:0000313" key="8">
    <source>
        <dbReference type="EMBL" id="CAH0549494.1"/>
    </source>
</evidence>
<dbReference type="Gene3D" id="3.30.160.60">
    <property type="entry name" value="Classic Zinc Finger"/>
    <property type="match status" value="3"/>
</dbReference>
<dbReference type="PANTHER" id="PTHR24379:SF121">
    <property type="entry name" value="C2H2-TYPE DOMAIN-CONTAINING PROTEIN"/>
    <property type="match status" value="1"/>
</dbReference>
<keyword evidence="3 5" id="KW-0863">Zinc-finger</keyword>
<keyword evidence="4" id="KW-0862">Zinc</keyword>
<dbReference type="InterPro" id="IPR036236">
    <property type="entry name" value="Znf_C2H2_sf"/>
</dbReference>
<dbReference type="Proteomes" id="UP001154078">
    <property type="component" value="Chromosome 11"/>
</dbReference>
<keyword evidence="9" id="KW-1185">Reference proteome</keyword>
<dbReference type="SMART" id="SM00355">
    <property type="entry name" value="ZnF_C2H2"/>
    <property type="match status" value="5"/>
</dbReference>
<feature type="compositionally biased region" description="Polar residues" evidence="6">
    <location>
        <begin position="27"/>
        <end position="39"/>
    </location>
</feature>
<keyword evidence="2" id="KW-0677">Repeat</keyword>
<keyword evidence="1" id="KW-0479">Metal-binding</keyword>
<feature type="region of interest" description="Disordered" evidence="6">
    <location>
        <begin position="20"/>
        <end position="39"/>
    </location>
</feature>
<feature type="domain" description="C2H2-type" evidence="7">
    <location>
        <begin position="119"/>
        <end position="147"/>
    </location>
</feature>
<dbReference type="PANTHER" id="PTHR24379">
    <property type="entry name" value="KRAB AND ZINC FINGER DOMAIN-CONTAINING"/>
    <property type="match status" value="1"/>
</dbReference>
<evidence type="ECO:0000259" key="7">
    <source>
        <dbReference type="PROSITE" id="PS50157"/>
    </source>
</evidence>
<evidence type="ECO:0000256" key="2">
    <source>
        <dbReference type="ARBA" id="ARBA00022737"/>
    </source>
</evidence>
<dbReference type="Pfam" id="PF00096">
    <property type="entry name" value="zf-C2H2"/>
    <property type="match status" value="2"/>
</dbReference>
<dbReference type="PROSITE" id="PS50157">
    <property type="entry name" value="ZINC_FINGER_C2H2_2"/>
    <property type="match status" value="1"/>
</dbReference>
<evidence type="ECO:0000256" key="4">
    <source>
        <dbReference type="ARBA" id="ARBA00022833"/>
    </source>
</evidence>
<reference evidence="8" key="1">
    <citation type="submission" date="2021-12" db="EMBL/GenBank/DDBJ databases">
        <authorList>
            <person name="King R."/>
        </authorList>
    </citation>
    <scope>NUCLEOTIDE SEQUENCE</scope>
</reference>
<dbReference type="OrthoDB" id="7764447at2759"/>
<accession>A0A9P0FBM5</accession>
<gene>
    <name evidence="8" type="ORF">MELIAE_LOCUS2623</name>
</gene>
<protein>
    <recommendedName>
        <fullName evidence="7">C2H2-type domain-containing protein</fullName>
    </recommendedName>
</protein>
<evidence type="ECO:0000313" key="9">
    <source>
        <dbReference type="Proteomes" id="UP001154078"/>
    </source>
</evidence>
<dbReference type="GO" id="GO:0008270">
    <property type="term" value="F:zinc ion binding"/>
    <property type="evidence" value="ECO:0007669"/>
    <property type="project" value="UniProtKB-KW"/>
</dbReference>
<name>A0A9P0FBM5_BRAAE</name>
<organism evidence="8 9">
    <name type="scientific">Brassicogethes aeneus</name>
    <name type="common">Rape pollen beetle</name>
    <name type="synonym">Meligethes aeneus</name>
    <dbReference type="NCBI Taxonomy" id="1431903"/>
    <lineage>
        <taxon>Eukaryota</taxon>
        <taxon>Metazoa</taxon>
        <taxon>Ecdysozoa</taxon>
        <taxon>Arthropoda</taxon>
        <taxon>Hexapoda</taxon>
        <taxon>Insecta</taxon>
        <taxon>Pterygota</taxon>
        <taxon>Neoptera</taxon>
        <taxon>Endopterygota</taxon>
        <taxon>Coleoptera</taxon>
        <taxon>Polyphaga</taxon>
        <taxon>Cucujiformia</taxon>
        <taxon>Nitidulidae</taxon>
        <taxon>Meligethinae</taxon>
        <taxon>Brassicogethes</taxon>
    </lineage>
</organism>
<sequence>MEQIVVKNEPEELIDDFKGDISMSYDKPSTSAEQEMPTTSEIAIKQEIKEDLDDIDNFMEYVEAGVKEESLTFTDEEYNLDEPELVELKFEAEDEVFLDKGTDTEGEKEIRKNGKGKLFYCDICPKKFKRNSSLSKHVKYVHQKDDQEERKCDKCNYVTVRKDDFKAHLKIHDKKYSLKCDFCDHTTARLYNLNAHILSKHKLKNNIKSTTKIHNCSKCSFSTVKKSTYDNHIKICLKLENVKWYECLFCPYKTIRNYDLNKHLKTKHKDN</sequence>
<evidence type="ECO:0000256" key="6">
    <source>
        <dbReference type="SAM" id="MobiDB-lite"/>
    </source>
</evidence>
<dbReference type="PROSITE" id="PS00028">
    <property type="entry name" value="ZINC_FINGER_C2H2_1"/>
    <property type="match status" value="1"/>
</dbReference>
<evidence type="ECO:0000256" key="3">
    <source>
        <dbReference type="ARBA" id="ARBA00022771"/>
    </source>
</evidence>
<dbReference type="EMBL" id="OV121142">
    <property type="protein sequence ID" value="CAH0549494.1"/>
    <property type="molecule type" value="Genomic_DNA"/>
</dbReference>